<feature type="transmembrane region" description="Helical" evidence="2">
    <location>
        <begin position="539"/>
        <end position="559"/>
    </location>
</feature>
<keyword evidence="2" id="KW-1133">Transmembrane helix</keyword>
<dbReference type="PANTHER" id="PTHR43649:SF12">
    <property type="entry name" value="DIACETYLCHITOBIOSE BINDING PROTEIN DASA"/>
    <property type="match status" value="1"/>
</dbReference>
<evidence type="ECO:0000313" key="4">
    <source>
        <dbReference type="EnsemblProtists" id="EOD13817"/>
    </source>
</evidence>
<dbReference type="GeneID" id="17259964"/>
<dbReference type="HOGENOM" id="CLU_284224_0_0_1"/>
<keyword evidence="5" id="KW-1185">Reference proteome</keyword>
<proteinExistence type="predicted"/>
<accession>A0A0D3IRD2</accession>
<organism evidence="4 5">
    <name type="scientific">Emiliania huxleyi (strain CCMP1516)</name>
    <dbReference type="NCBI Taxonomy" id="280463"/>
    <lineage>
        <taxon>Eukaryota</taxon>
        <taxon>Haptista</taxon>
        <taxon>Haptophyta</taxon>
        <taxon>Prymnesiophyceae</taxon>
        <taxon>Isochrysidales</taxon>
        <taxon>Noelaerhabdaceae</taxon>
        <taxon>Emiliania</taxon>
    </lineage>
</organism>
<feature type="region of interest" description="Disordered" evidence="1">
    <location>
        <begin position="19"/>
        <end position="38"/>
    </location>
</feature>
<dbReference type="Gene3D" id="3.40.190.10">
    <property type="entry name" value="Periplasmic binding protein-like II"/>
    <property type="match status" value="1"/>
</dbReference>
<sequence length="897" mass="100635">MPSVFALAATVFAFGATTPPLSQPTQPSSSVESTPLREKLRDKYRGRPDAQGVTCTMLIQMSVVQGEFWLQKAEVFNNITGATVLIEYDKSRDIRMTSLSDATGPGFYCSYMQQANNLPDMAKHDAVLDLTARVQKHKDLDWFDIFPGVREVVSYRLAGHEHNSVFGIPLDGDVIMMAYRADLLETAGFAIPRTWEEFATISDYFAERDINFDGQPDFGACFRTSMRDAHTPFWAIVAPYLQTEGRSQGIFFDMESLMPKSSKPTGQSRNLMAEGRCALMLDFPKSITTAIYSGISALVISNQTERGDPNGRLQVHRLPGVACTEIQHMQSLGFSRTGAVSADLCADQTTPLITSCPFAVNGVNYAPLYAGGGLAASVRKSAIAIHQDIAFDFWMFVADPAISYLDVARLDGGLDPYRNRHVEPLNNLSSVEAQAYIKSSWSPKQIRSLRAETKFVFETENGVRDLSIQGYYPYVHDATLPTLFEYLQDQKDEATTQLEITRKWKEVTRRFTLQGQRNEYRRTLGLGPYDEPSGDSLTLLIYIPPFVLGFGLLGLLVYAGRRVYHRLKQQAALAKEQVRLKHKRVRDASNLITSVPFPMVFIKLSDFKSLRRLVPFEVARQKGLQFYMDDFDAITHFCRKHPTCFISHQWLGFSEPDSDNQHFPAICTAAEQLCENAGVVPDELYLWLDYSCIAQQNETLKSLCISAIGMYACVVRYFIVVAPPARHRELGTICNAETYSKRGWCRLEQWARMTAGGLADMHVFTGDSLESACLTPMCELKEQSARLSRADLTGASATEAINDWVTESICVFEGEFSNVEDKVKLVDIVLGLWFIALQSDTRGARAEEARERRVILDAIEANKARVFPAEIFGDLVEVLEQHAMHCGRELKVHMEYT</sequence>
<evidence type="ECO:0000256" key="2">
    <source>
        <dbReference type="SAM" id="Phobius"/>
    </source>
</evidence>
<keyword evidence="2" id="KW-0812">Transmembrane</keyword>
<dbReference type="KEGG" id="ehx:EMIHUDRAFT_212327"/>
<feature type="signal peptide" evidence="3">
    <location>
        <begin position="1"/>
        <end position="24"/>
    </location>
</feature>
<protein>
    <submittedName>
        <fullName evidence="4">Uncharacterized protein</fullName>
    </submittedName>
</protein>
<dbReference type="SUPFAM" id="SSF53850">
    <property type="entry name" value="Periplasmic binding protein-like II"/>
    <property type="match status" value="1"/>
</dbReference>
<reference evidence="4" key="2">
    <citation type="submission" date="2024-10" db="UniProtKB">
        <authorList>
            <consortium name="EnsemblProtists"/>
        </authorList>
    </citation>
    <scope>IDENTIFICATION</scope>
</reference>
<reference evidence="5" key="1">
    <citation type="journal article" date="2013" name="Nature">
        <title>Pan genome of the phytoplankton Emiliania underpins its global distribution.</title>
        <authorList>
            <person name="Read B.A."/>
            <person name="Kegel J."/>
            <person name="Klute M.J."/>
            <person name="Kuo A."/>
            <person name="Lefebvre S.C."/>
            <person name="Maumus F."/>
            <person name="Mayer C."/>
            <person name="Miller J."/>
            <person name="Monier A."/>
            <person name="Salamov A."/>
            <person name="Young J."/>
            <person name="Aguilar M."/>
            <person name="Claverie J.M."/>
            <person name="Frickenhaus S."/>
            <person name="Gonzalez K."/>
            <person name="Herman E.K."/>
            <person name="Lin Y.C."/>
            <person name="Napier J."/>
            <person name="Ogata H."/>
            <person name="Sarno A.F."/>
            <person name="Shmutz J."/>
            <person name="Schroeder D."/>
            <person name="de Vargas C."/>
            <person name="Verret F."/>
            <person name="von Dassow P."/>
            <person name="Valentin K."/>
            <person name="Van de Peer Y."/>
            <person name="Wheeler G."/>
            <person name="Dacks J.B."/>
            <person name="Delwiche C.F."/>
            <person name="Dyhrman S.T."/>
            <person name="Glockner G."/>
            <person name="John U."/>
            <person name="Richards T."/>
            <person name="Worden A.Z."/>
            <person name="Zhang X."/>
            <person name="Grigoriev I.V."/>
            <person name="Allen A.E."/>
            <person name="Bidle K."/>
            <person name="Borodovsky M."/>
            <person name="Bowler C."/>
            <person name="Brownlee C."/>
            <person name="Cock J.M."/>
            <person name="Elias M."/>
            <person name="Gladyshev V.N."/>
            <person name="Groth M."/>
            <person name="Guda C."/>
            <person name="Hadaegh A."/>
            <person name="Iglesias-Rodriguez M.D."/>
            <person name="Jenkins J."/>
            <person name="Jones B.M."/>
            <person name="Lawson T."/>
            <person name="Leese F."/>
            <person name="Lindquist E."/>
            <person name="Lobanov A."/>
            <person name="Lomsadze A."/>
            <person name="Malik S.B."/>
            <person name="Marsh M.E."/>
            <person name="Mackinder L."/>
            <person name="Mock T."/>
            <person name="Mueller-Roeber B."/>
            <person name="Pagarete A."/>
            <person name="Parker M."/>
            <person name="Probert I."/>
            <person name="Quesneville H."/>
            <person name="Raines C."/>
            <person name="Rensing S.A."/>
            <person name="Riano-Pachon D.M."/>
            <person name="Richier S."/>
            <person name="Rokitta S."/>
            <person name="Shiraiwa Y."/>
            <person name="Soanes D.M."/>
            <person name="van der Giezen M."/>
            <person name="Wahlund T.M."/>
            <person name="Williams B."/>
            <person name="Wilson W."/>
            <person name="Wolfe G."/>
            <person name="Wurch L.L."/>
        </authorList>
    </citation>
    <scope>NUCLEOTIDE SEQUENCE</scope>
</reference>
<dbReference type="InterPro" id="IPR006059">
    <property type="entry name" value="SBP"/>
</dbReference>
<dbReference type="RefSeq" id="XP_005766246.1">
    <property type="nucleotide sequence ID" value="XM_005766189.1"/>
</dbReference>
<dbReference type="PaxDb" id="2903-EOD13817"/>
<evidence type="ECO:0000256" key="1">
    <source>
        <dbReference type="SAM" id="MobiDB-lite"/>
    </source>
</evidence>
<dbReference type="PANTHER" id="PTHR43649">
    <property type="entry name" value="ARABINOSE-BINDING PROTEIN-RELATED"/>
    <property type="match status" value="1"/>
</dbReference>
<dbReference type="AlphaFoldDB" id="A0A0D3IRD2"/>
<feature type="chain" id="PRO_5044285566" evidence="3">
    <location>
        <begin position="25"/>
        <end position="897"/>
    </location>
</feature>
<dbReference type="Proteomes" id="UP000013827">
    <property type="component" value="Unassembled WGS sequence"/>
</dbReference>
<keyword evidence="2" id="KW-0472">Membrane</keyword>
<keyword evidence="3" id="KW-0732">Signal</keyword>
<dbReference type="EnsemblProtists" id="EOD13817">
    <property type="protein sequence ID" value="EOD13817"/>
    <property type="gene ID" value="EMIHUDRAFT_212327"/>
</dbReference>
<dbReference type="InterPro" id="IPR050490">
    <property type="entry name" value="Bact_solute-bd_prot1"/>
</dbReference>
<evidence type="ECO:0000256" key="3">
    <source>
        <dbReference type="SAM" id="SignalP"/>
    </source>
</evidence>
<name>A0A0D3IRD2_EMIH1</name>
<dbReference type="Pfam" id="PF01547">
    <property type="entry name" value="SBP_bac_1"/>
    <property type="match status" value="1"/>
</dbReference>
<evidence type="ECO:0000313" key="5">
    <source>
        <dbReference type="Proteomes" id="UP000013827"/>
    </source>
</evidence>
<feature type="compositionally biased region" description="Low complexity" evidence="1">
    <location>
        <begin position="19"/>
        <end position="30"/>
    </location>
</feature>